<dbReference type="SMART" id="SM00560">
    <property type="entry name" value="LamGL"/>
    <property type="match status" value="1"/>
</dbReference>
<dbReference type="AlphaFoldDB" id="A0A917L4J7"/>
<comment type="caution">
    <text evidence="5">The sequence shown here is derived from an EMBL/GenBank/DDBJ whole genome shotgun (WGS) entry which is preliminary data.</text>
</comment>
<dbReference type="SUPFAM" id="SSF49899">
    <property type="entry name" value="Concanavalin A-like lectins/glucanases"/>
    <property type="match status" value="1"/>
</dbReference>
<dbReference type="EMBL" id="BMQA01000029">
    <property type="protein sequence ID" value="GGJ44348.1"/>
    <property type="molecule type" value="Genomic_DNA"/>
</dbReference>
<dbReference type="PROSITE" id="PS51318">
    <property type="entry name" value="TAT"/>
    <property type="match status" value="1"/>
</dbReference>
<dbReference type="RefSeq" id="WP_268248692.1">
    <property type="nucleotide sequence ID" value="NZ_BMQA01000029.1"/>
</dbReference>
<dbReference type="InterPro" id="IPR012878">
    <property type="entry name" value="Beta-AFase-like_GH127_cat"/>
</dbReference>
<evidence type="ECO:0000313" key="5">
    <source>
        <dbReference type="EMBL" id="GGJ44348.1"/>
    </source>
</evidence>
<keyword evidence="6" id="KW-1185">Reference proteome</keyword>
<evidence type="ECO:0000259" key="4">
    <source>
        <dbReference type="SMART" id="SM00560"/>
    </source>
</evidence>
<dbReference type="InterPro" id="IPR013320">
    <property type="entry name" value="ConA-like_dom_sf"/>
</dbReference>
<reference evidence="5" key="2">
    <citation type="submission" date="2020-09" db="EMBL/GenBank/DDBJ databases">
        <authorList>
            <person name="Sun Q."/>
            <person name="Ohkuma M."/>
        </authorList>
    </citation>
    <scope>NUCLEOTIDE SEQUENCE</scope>
    <source>
        <strain evidence="5">JCM 3086</strain>
    </source>
</reference>
<dbReference type="Pfam" id="PF20736">
    <property type="entry name" value="Glyco_hydro127M"/>
    <property type="match status" value="1"/>
</dbReference>
<accession>A0A917L4J7</accession>
<dbReference type="SUPFAM" id="SSF48208">
    <property type="entry name" value="Six-hairpin glycosidases"/>
    <property type="match status" value="1"/>
</dbReference>
<sequence>MPEQRDTPSPSRRQILIAASAAAATTAMSSTVASAASAPSAEPPEAEAPLAALPLSAVRLLDSPFLENMRRTCAYLLFVDIDRLLHTFRLNVGLVSSADPCGGWEAPGVQLRGHTTGHLLSALAQAHANTGDDAYADKGRALVAALARCQEAAPAAGFHRGYLSAFPESVFDQLEAGGKPWAPYYTLHKIMAGLLDQYQLSGNRQALTVLLEMAAWVDARTAPLSHERMQLVLKVEFGGMNDVLTRLHLVTGDPVHLRTAQRFDHEELYDPLAAGRDQLAGRHANTEIAKVVGAVPAFEATGDSRYLDIADTFWTTVVQHHSYAIGGNSNQELFGPPGEIVSRLSDVTCENCNSYNMLKLGRQLFLHRPSHAAYMDHYEWTLYNQMLGEQDPDSEHGFVTYYTGLWAGSQRQPKGGLGAAPGSYSGDYDNFSCDHGTGLETHTKFADSIYFRSREGQAAELYVNLFIPSEVHWPETGVTIRQETRYPTAERTRLTVTGGEGRFALKIRIPAWVADTGRPAVLKVNHRPFVSRPRPGTYATVDRHWRTGDSVELVLPREPVWRPAPDNPQVKALSYGPLVLAGEYGDTPLATLPTIRPDTLRRASGDPTAFTAVADDRPVSLRPFHQVHHQRYNVYWAVTPRPARERDVVHYPLDEASGTTAADLTGTFGDALLVGGATWSREGSADAVSLDGQSGHIALPAGLPSGLDELTVSVRVRVDSLAASARVFDLGYHKDTYLFLAVTTGAGRARAALKIAGMDAEDVIDATAPLPVGRWTHVALTLGGGTGVLYLDGVEAGRNPSMVASPLLLGATSRNFLGRSQNTTHPYLRGAVRDFRLHNRALTASQVAQLAAG</sequence>
<dbReference type="Proteomes" id="UP000657574">
    <property type="component" value="Unassembled WGS sequence"/>
</dbReference>
<dbReference type="PANTHER" id="PTHR31151:SF0">
    <property type="entry name" value="PROLINE-TRNA LIGASE (DUF1680)"/>
    <property type="match status" value="1"/>
</dbReference>
<gene>
    <name evidence="5" type="ORF">GCM10010121_064440</name>
</gene>
<dbReference type="InterPro" id="IPR006311">
    <property type="entry name" value="TAT_signal"/>
</dbReference>
<dbReference type="Gene3D" id="2.60.120.200">
    <property type="match status" value="1"/>
</dbReference>
<evidence type="ECO:0000256" key="1">
    <source>
        <dbReference type="ARBA" id="ARBA00022729"/>
    </source>
</evidence>
<dbReference type="InterPro" id="IPR049046">
    <property type="entry name" value="Beta-AFase-like_GH127_middle"/>
</dbReference>
<feature type="chain" id="PRO_5037482611" description="LamG-like jellyroll fold domain-containing protein" evidence="3">
    <location>
        <begin position="36"/>
        <end position="853"/>
    </location>
</feature>
<organism evidence="5 6">
    <name type="scientific">Streptomyces brasiliensis</name>
    <dbReference type="NCBI Taxonomy" id="1954"/>
    <lineage>
        <taxon>Bacteria</taxon>
        <taxon>Bacillati</taxon>
        <taxon>Actinomycetota</taxon>
        <taxon>Actinomycetes</taxon>
        <taxon>Kitasatosporales</taxon>
        <taxon>Streptomycetaceae</taxon>
        <taxon>Streptomyces</taxon>
    </lineage>
</organism>
<dbReference type="Pfam" id="PF07944">
    <property type="entry name" value="Beta-AFase-like_GH127_cat"/>
    <property type="match status" value="1"/>
</dbReference>
<feature type="signal peptide" evidence="3">
    <location>
        <begin position="1"/>
        <end position="35"/>
    </location>
</feature>
<dbReference type="InterPro" id="IPR006558">
    <property type="entry name" value="LamG-like"/>
</dbReference>
<proteinExistence type="predicted"/>
<feature type="domain" description="LamG-like jellyroll fold" evidence="4">
    <location>
        <begin position="708"/>
        <end position="845"/>
    </location>
</feature>
<evidence type="ECO:0000256" key="2">
    <source>
        <dbReference type="ARBA" id="ARBA00023157"/>
    </source>
</evidence>
<keyword evidence="1 3" id="KW-0732">Signal</keyword>
<evidence type="ECO:0000313" key="6">
    <source>
        <dbReference type="Proteomes" id="UP000657574"/>
    </source>
</evidence>
<reference evidence="5" key="1">
    <citation type="journal article" date="2014" name="Int. J. Syst. Evol. Microbiol.">
        <title>Complete genome sequence of Corynebacterium casei LMG S-19264T (=DSM 44701T), isolated from a smear-ripened cheese.</title>
        <authorList>
            <consortium name="US DOE Joint Genome Institute (JGI-PGF)"/>
            <person name="Walter F."/>
            <person name="Albersmeier A."/>
            <person name="Kalinowski J."/>
            <person name="Ruckert C."/>
        </authorList>
    </citation>
    <scope>NUCLEOTIDE SEQUENCE</scope>
    <source>
        <strain evidence="5">JCM 3086</strain>
    </source>
</reference>
<protein>
    <recommendedName>
        <fullName evidence="4">LamG-like jellyroll fold domain-containing protein</fullName>
    </recommendedName>
</protein>
<evidence type="ECO:0000256" key="3">
    <source>
        <dbReference type="SAM" id="SignalP"/>
    </source>
</evidence>
<keyword evidence="2" id="KW-1015">Disulfide bond</keyword>
<name>A0A917L4J7_9ACTN</name>
<dbReference type="InterPro" id="IPR008928">
    <property type="entry name" value="6-hairpin_glycosidase_sf"/>
</dbReference>
<dbReference type="GO" id="GO:0005975">
    <property type="term" value="P:carbohydrate metabolic process"/>
    <property type="evidence" value="ECO:0007669"/>
    <property type="project" value="InterPro"/>
</dbReference>
<dbReference type="PANTHER" id="PTHR31151">
    <property type="entry name" value="PROLINE-TRNA LIGASE (DUF1680)"/>
    <property type="match status" value="1"/>
</dbReference>
<dbReference type="Pfam" id="PF13385">
    <property type="entry name" value="Laminin_G_3"/>
    <property type="match status" value="1"/>
</dbReference>